<feature type="compositionally biased region" description="Polar residues" evidence="1">
    <location>
        <begin position="1"/>
        <end position="15"/>
    </location>
</feature>
<sequence>MIKPAPSSSESTRPGQPTRPEVNLDENKVHLATCEDGLNLLNRRSLGSTAVKKINETELVWIRKLQTTHFKEELGKLKYGRQLSLRGNLHPLSPVIDGVGILRVGGMLFNSNREGTHSNLLQARDSLGEGLVRYEHKRLFHAGPELHEGSLRRRIWIIDAHMVATVKTADGKFNRLDLKLTLLPFHTQEDLIVL</sequence>
<dbReference type="EMBL" id="CAJVCH010281898">
    <property type="protein sequence ID" value="CAG7784751.1"/>
    <property type="molecule type" value="Genomic_DNA"/>
</dbReference>
<reference evidence="2" key="1">
    <citation type="submission" date="2021-06" db="EMBL/GenBank/DDBJ databases">
        <authorList>
            <person name="Hodson N. C."/>
            <person name="Mongue J. A."/>
            <person name="Jaron S. K."/>
        </authorList>
    </citation>
    <scope>NUCLEOTIDE SEQUENCE</scope>
</reference>
<organism evidence="2 3">
    <name type="scientific">Allacma fusca</name>
    <dbReference type="NCBI Taxonomy" id="39272"/>
    <lineage>
        <taxon>Eukaryota</taxon>
        <taxon>Metazoa</taxon>
        <taxon>Ecdysozoa</taxon>
        <taxon>Arthropoda</taxon>
        <taxon>Hexapoda</taxon>
        <taxon>Collembola</taxon>
        <taxon>Symphypleona</taxon>
        <taxon>Sminthuridae</taxon>
        <taxon>Allacma</taxon>
    </lineage>
</organism>
<evidence type="ECO:0000256" key="1">
    <source>
        <dbReference type="SAM" id="MobiDB-lite"/>
    </source>
</evidence>
<comment type="caution">
    <text evidence="2">The sequence shown here is derived from an EMBL/GenBank/DDBJ whole genome shotgun (WGS) entry which is preliminary data.</text>
</comment>
<dbReference type="AlphaFoldDB" id="A0A8J2P1L5"/>
<feature type="region of interest" description="Disordered" evidence="1">
    <location>
        <begin position="1"/>
        <end position="24"/>
    </location>
</feature>
<evidence type="ECO:0000313" key="3">
    <source>
        <dbReference type="Proteomes" id="UP000708208"/>
    </source>
</evidence>
<dbReference type="Proteomes" id="UP000708208">
    <property type="component" value="Unassembled WGS sequence"/>
</dbReference>
<accession>A0A8J2P1L5</accession>
<name>A0A8J2P1L5_9HEXA</name>
<dbReference type="OrthoDB" id="6624926at2759"/>
<evidence type="ECO:0000313" key="2">
    <source>
        <dbReference type="EMBL" id="CAG7784751.1"/>
    </source>
</evidence>
<protein>
    <submittedName>
        <fullName evidence="2">Uncharacterized protein</fullName>
    </submittedName>
</protein>
<gene>
    <name evidence="2" type="ORF">AFUS01_LOCUS23418</name>
</gene>
<proteinExistence type="predicted"/>
<keyword evidence="3" id="KW-1185">Reference proteome</keyword>